<evidence type="ECO:0000313" key="2">
    <source>
        <dbReference type="Proteomes" id="UP000543598"/>
    </source>
</evidence>
<reference evidence="1 2" key="1">
    <citation type="submission" date="2020-05" db="EMBL/GenBank/DDBJ databases">
        <title>MicrobeNet Type strains.</title>
        <authorList>
            <person name="Nicholson A.C."/>
        </authorList>
    </citation>
    <scope>NUCLEOTIDE SEQUENCE [LARGE SCALE GENOMIC DNA]</scope>
    <source>
        <strain evidence="1 2">JCM 14282</strain>
    </source>
</reference>
<keyword evidence="2" id="KW-1185">Reference proteome</keyword>
<dbReference type="RefSeq" id="WP_167039960.1">
    <property type="nucleotide sequence ID" value="NZ_BAAANA010000003.1"/>
</dbReference>
<protein>
    <submittedName>
        <fullName evidence="1">Uncharacterized protein</fullName>
    </submittedName>
</protein>
<proteinExistence type="predicted"/>
<gene>
    <name evidence="1" type="ORF">HLA99_02410</name>
</gene>
<dbReference type="AlphaFoldDB" id="A0A7Y2LXM1"/>
<dbReference type="EMBL" id="JABEMB010000002">
    <property type="protein sequence ID" value="NNH02714.1"/>
    <property type="molecule type" value="Genomic_DNA"/>
</dbReference>
<comment type="caution">
    <text evidence="1">The sequence shown here is derived from an EMBL/GenBank/DDBJ whole genome shotgun (WGS) entry which is preliminary data.</text>
</comment>
<dbReference type="Proteomes" id="UP000543598">
    <property type="component" value="Unassembled WGS sequence"/>
</dbReference>
<sequence length="113" mass="11901">MSADGIAGTRGATRGRTLIGARALQRLVAQLAGEAGRVPHRLVSATLADRAGALEVSVTMPLRMASRRDETLLERGSAVRGGVISGMRDLAARRVERVDVRFAGVRHGEGGRS</sequence>
<evidence type="ECO:0000313" key="1">
    <source>
        <dbReference type="EMBL" id="NNH02714.1"/>
    </source>
</evidence>
<accession>A0A7Y2LXM1</accession>
<name>A0A7Y2LXM1_9MICO</name>
<organism evidence="1 2">
    <name type="scientific">Microbacterium ulmi</name>
    <dbReference type="NCBI Taxonomy" id="179095"/>
    <lineage>
        <taxon>Bacteria</taxon>
        <taxon>Bacillati</taxon>
        <taxon>Actinomycetota</taxon>
        <taxon>Actinomycetes</taxon>
        <taxon>Micrococcales</taxon>
        <taxon>Microbacteriaceae</taxon>
        <taxon>Microbacterium</taxon>
    </lineage>
</organism>